<evidence type="ECO:0000313" key="2">
    <source>
        <dbReference type="EMBL" id="KAJ1350202.1"/>
    </source>
</evidence>
<feature type="compositionally biased region" description="Basic and acidic residues" evidence="1">
    <location>
        <begin position="131"/>
        <end position="141"/>
    </location>
</feature>
<name>A0AAD5QGC7_PARTN</name>
<feature type="compositionally biased region" description="Polar residues" evidence="1">
    <location>
        <begin position="142"/>
        <end position="151"/>
    </location>
</feature>
<dbReference type="EMBL" id="JAHQIW010000813">
    <property type="protein sequence ID" value="KAJ1350202.1"/>
    <property type="molecule type" value="Genomic_DNA"/>
</dbReference>
<protein>
    <submittedName>
        <fullName evidence="2">Uncharacterized protein</fullName>
    </submittedName>
</protein>
<feature type="compositionally biased region" description="Basic and acidic residues" evidence="1">
    <location>
        <begin position="153"/>
        <end position="162"/>
    </location>
</feature>
<accession>A0AAD5QGC7</accession>
<sequence length="162" mass="17884">MLGDARLLYSEALYLIDYATTRNIAIHLFIVAVIVTDASKSLPLHTYMGMLVIYEQTVSACGGSAYCVAHKVDGSTLCSWLTKPSIPPRCQSIIKIIIGDQYHRQASCTKGTLPGEVLIRAVLLRKLDSKDNEGDHEDKRLWNSSLDQSASKKTKDVEALTK</sequence>
<evidence type="ECO:0000256" key="1">
    <source>
        <dbReference type="SAM" id="MobiDB-lite"/>
    </source>
</evidence>
<organism evidence="2 3">
    <name type="scientific">Parelaphostrongylus tenuis</name>
    <name type="common">Meningeal worm</name>
    <dbReference type="NCBI Taxonomy" id="148309"/>
    <lineage>
        <taxon>Eukaryota</taxon>
        <taxon>Metazoa</taxon>
        <taxon>Ecdysozoa</taxon>
        <taxon>Nematoda</taxon>
        <taxon>Chromadorea</taxon>
        <taxon>Rhabditida</taxon>
        <taxon>Rhabditina</taxon>
        <taxon>Rhabditomorpha</taxon>
        <taxon>Strongyloidea</taxon>
        <taxon>Metastrongylidae</taxon>
        <taxon>Parelaphostrongylus</taxon>
    </lineage>
</organism>
<dbReference type="AlphaFoldDB" id="A0AAD5QGC7"/>
<feature type="region of interest" description="Disordered" evidence="1">
    <location>
        <begin position="131"/>
        <end position="162"/>
    </location>
</feature>
<dbReference type="Proteomes" id="UP001196413">
    <property type="component" value="Unassembled WGS sequence"/>
</dbReference>
<evidence type="ECO:0000313" key="3">
    <source>
        <dbReference type="Proteomes" id="UP001196413"/>
    </source>
</evidence>
<gene>
    <name evidence="2" type="ORF">KIN20_005936</name>
</gene>
<keyword evidence="3" id="KW-1185">Reference proteome</keyword>
<comment type="caution">
    <text evidence="2">The sequence shown here is derived from an EMBL/GenBank/DDBJ whole genome shotgun (WGS) entry which is preliminary data.</text>
</comment>
<reference evidence="2" key="1">
    <citation type="submission" date="2021-06" db="EMBL/GenBank/DDBJ databases">
        <title>Parelaphostrongylus tenuis whole genome reference sequence.</title>
        <authorList>
            <person name="Garwood T.J."/>
            <person name="Larsen P.A."/>
            <person name="Fountain-Jones N.M."/>
            <person name="Garbe J.R."/>
            <person name="Macchietto M.G."/>
            <person name="Kania S.A."/>
            <person name="Gerhold R.W."/>
            <person name="Richards J.E."/>
            <person name="Wolf T.M."/>
        </authorList>
    </citation>
    <scope>NUCLEOTIDE SEQUENCE</scope>
    <source>
        <strain evidence="2">MNPRO001-30</strain>
        <tissue evidence="2">Meninges</tissue>
    </source>
</reference>
<proteinExistence type="predicted"/>